<comment type="caution">
    <text evidence="2">The sequence shown here is derived from an EMBL/GenBank/DDBJ whole genome shotgun (WGS) entry which is preliminary data.</text>
</comment>
<keyword evidence="3" id="KW-1185">Reference proteome</keyword>
<feature type="transmembrane region" description="Helical" evidence="1">
    <location>
        <begin position="63"/>
        <end position="87"/>
    </location>
</feature>
<feature type="transmembrane region" description="Helical" evidence="1">
    <location>
        <begin position="20"/>
        <end position="42"/>
    </location>
</feature>
<dbReference type="Proteomes" id="UP000536835">
    <property type="component" value="Unassembled WGS sequence"/>
</dbReference>
<organism evidence="2 3">
    <name type="scientific">Parvularcula mediterranea</name>
    <dbReference type="NCBI Taxonomy" id="2732508"/>
    <lineage>
        <taxon>Bacteria</taxon>
        <taxon>Pseudomonadati</taxon>
        <taxon>Pseudomonadota</taxon>
        <taxon>Alphaproteobacteria</taxon>
        <taxon>Parvularculales</taxon>
        <taxon>Parvularculaceae</taxon>
        <taxon>Parvularcula</taxon>
    </lineage>
</organism>
<keyword evidence="1" id="KW-0812">Transmembrane</keyword>
<keyword evidence="1" id="KW-1133">Transmembrane helix</keyword>
<name>A0A7Y3RIV2_9PROT</name>
<dbReference type="EMBL" id="JABFCX010000002">
    <property type="protein sequence ID" value="NNU14890.1"/>
    <property type="molecule type" value="Genomic_DNA"/>
</dbReference>
<evidence type="ECO:0000256" key="1">
    <source>
        <dbReference type="SAM" id="Phobius"/>
    </source>
</evidence>
<proteinExistence type="predicted"/>
<feature type="transmembrane region" description="Helical" evidence="1">
    <location>
        <begin position="93"/>
        <end position="126"/>
    </location>
</feature>
<gene>
    <name evidence="2" type="ORF">HK107_00955</name>
</gene>
<evidence type="ECO:0008006" key="4">
    <source>
        <dbReference type="Google" id="ProtNLM"/>
    </source>
</evidence>
<sequence length="137" mass="14208">MEELDTVGAMETERRGGGGLWKALLFLMILAVVGGTFAVYHFGADANIMINGETIDDLQPWEVVGGVILGILGLIVGLIGGVVGILIGLGAALLAIALAFIGVAGSLFIVTGIVLGPFLLIALVILMIRRSQRPEVI</sequence>
<dbReference type="AlphaFoldDB" id="A0A7Y3RIV2"/>
<reference evidence="2 3" key="1">
    <citation type="submission" date="2020-05" db="EMBL/GenBank/DDBJ databases">
        <title>Parvularcula mediterraneae sp. nov., isolated from polypropylene straw from shallow seawater of the seashore of Laganas in Zakynthos island, Greece.</title>
        <authorList>
            <person name="Szabo I."/>
            <person name="Al-Omari J."/>
            <person name="Rado J."/>
            <person name="Szerdahelyi G.S."/>
        </authorList>
    </citation>
    <scope>NUCLEOTIDE SEQUENCE [LARGE SCALE GENOMIC DNA]</scope>
    <source>
        <strain evidence="2 3">ZS-1/3</strain>
    </source>
</reference>
<accession>A0A7Y3RIV2</accession>
<protein>
    <recommendedName>
        <fullName evidence="4">DUF4064 domain-containing protein</fullName>
    </recommendedName>
</protein>
<evidence type="ECO:0000313" key="2">
    <source>
        <dbReference type="EMBL" id="NNU14890.1"/>
    </source>
</evidence>
<dbReference type="RefSeq" id="WP_173195911.1">
    <property type="nucleotide sequence ID" value="NZ_JABFCX010000002.1"/>
</dbReference>
<evidence type="ECO:0000313" key="3">
    <source>
        <dbReference type="Proteomes" id="UP000536835"/>
    </source>
</evidence>
<keyword evidence="1" id="KW-0472">Membrane</keyword>